<dbReference type="AlphaFoldDB" id="A0A0D8XB22"/>
<reference evidence="1 2" key="1">
    <citation type="submission" date="2013-11" db="EMBL/GenBank/DDBJ databases">
        <title>Draft genome of the bovine lungworm Dictyocaulus viviparus.</title>
        <authorList>
            <person name="Mitreva M."/>
        </authorList>
    </citation>
    <scope>NUCLEOTIDE SEQUENCE [LARGE SCALE GENOMIC DNA]</scope>
    <source>
        <strain evidence="1 2">HannoverDv2000</strain>
    </source>
</reference>
<organism evidence="1 2">
    <name type="scientific">Dictyocaulus viviparus</name>
    <name type="common">Bovine lungworm</name>
    <dbReference type="NCBI Taxonomy" id="29172"/>
    <lineage>
        <taxon>Eukaryota</taxon>
        <taxon>Metazoa</taxon>
        <taxon>Ecdysozoa</taxon>
        <taxon>Nematoda</taxon>
        <taxon>Chromadorea</taxon>
        <taxon>Rhabditida</taxon>
        <taxon>Rhabditina</taxon>
        <taxon>Rhabditomorpha</taxon>
        <taxon>Strongyloidea</taxon>
        <taxon>Metastrongylidae</taxon>
        <taxon>Dictyocaulus</taxon>
    </lineage>
</organism>
<name>A0A0D8XB22_DICVI</name>
<keyword evidence="2" id="KW-1185">Reference proteome</keyword>
<dbReference type="Proteomes" id="UP000053766">
    <property type="component" value="Unassembled WGS sequence"/>
</dbReference>
<evidence type="ECO:0000313" key="1">
    <source>
        <dbReference type="EMBL" id="KJH40849.1"/>
    </source>
</evidence>
<reference evidence="2" key="2">
    <citation type="journal article" date="2016" name="Sci. Rep.">
        <title>Dictyocaulus viviparus genome, variome and transcriptome elucidate lungworm biology and support future intervention.</title>
        <authorList>
            <person name="McNulty S.N."/>
            <person name="Strube C."/>
            <person name="Rosa B.A."/>
            <person name="Martin J.C."/>
            <person name="Tyagi R."/>
            <person name="Choi Y.J."/>
            <person name="Wang Q."/>
            <person name="Hallsworth Pepin K."/>
            <person name="Zhang X."/>
            <person name="Ozersky P."/>
            <person name="Wilson R.K."/>
            <person name="Sternberg P.W."/>
            <person name="Gasser R.B."/>
            <person name="Mitreva M."/>
        </authorList>
    </citation>
    <scope>NUCLEOTIDE SEQUENCE [LARGE SCALE GENOMIC DNA]</scope>
    <source>
        <strain evidence="2">HannoverDv2000</strain>
    </source>
</reference>
<accession>A0A0D8XB22</accession>
<sequence>MVDGTVRRTSFPDEPSFSTVMTRLPIWIWHSIRAVATVHEQYWKCLQGFQKYFNPTCQERISSRQNNIQN</sequence>
<proteinExistence type="predicted"/>
<dbReference type="EMBL" id="KN716995">
    <property type="protein sequence ID" value="KJH40849.1"/>
    <property type="molecule type" value="Genomic_DNA"/>
</dbReference>
<protein>
    <submittedName>
        <fullName evidence="1">Uncharacterized protein</fullName>
    </submittedName>
</protein>
<evidence type="ECO:0000313" key="2">
    <source>
        <dbReference type="Proteomes" id="UP000053766"/>
    </source>
</evidence>
<gene>
    <name evidence="1" type="ORF">DICVIV_13191</name>
</gene>